<dbReference type="GeneID" id="92085297"/>
<accession>A0ABR1X798</accession>
<dbReference type="Pfam" id="PF14232">
    <property type="entry name" value="DUF4334"/>
    <property type="match status" value="1"/>
</dbReference>
<organism evidence="2 3">
    <name type="scientific">Apiospora phragmitis</name>
    <dbReference type="NCBI Taxonomy" id="2905665"/>
    <lineage>
        <taxon>Eukaryota</taxon>
        <taxon>Fungi</taxon>
        <taxon>Dikarya</taxon>
        <taxon>Ascomycota</taxon>
        <taxon>Pezizomycotina</taxon>
        <taxon>Sordariomycetes</taxon>
        <taxon>Xylariomycetidae</taxon>
        <taxon>Amphisphaeriales</taxon>
        <taxon>Apiosporaceae</taxon>
        <taxon>Apiospora</taxon>
    </lineage>
</organism>
<feature type="domain" description="DUF4334" evidence="1">
    <location>
        <begin position="48"/>
        <end position="84"/>
    </location>
</feature>
<protein>
    <recommendedName>
        <fullName evidence="1">DUF4334 domain-containing protein</fullName>
    </recommendedName>
</protein>
<keyword evidence="3" id="KW-1185">Reference proteome</keyword>
<name>A0ABR1X798_9PEZI</name>
<evidence type="ECO:0000259" key="1">
    <source>
        <dbReference type="Pfam" id="PF14232"/>
    </source>
</evidence>
<dbReference type="InterPro" id="IPR025568">
    <property type="entry name" value="DUF4334"/>
</dbReference>
<evidence type="ECO:0000313" key="3">
    <source>
        <dbReference type="Proteomes" id="UP001480595"/>
    </source>
</evidence>
<comment type="caution">
    <text evidence="2">The sequence shown here is derived from an EMBL/GenBank/DDBJ whole genome shotgun (WGS) entry which is preliminary data.</text>
</comment>
<dbReference type="RefSeq" id="XP_066722866.1">
    <property type="nucleotide sequence ID" value="XM_066852234.1"/>
</dbReference>
<dbReference type="EMBL" id="JAQQWL010000001">
    <property type="protein sequence ID" value="KAK8091320.1"/>
    <property type="molecule type" value="Genomic_DNA"/>
</dbReference>
<dbReference type="Gene3D" id="2.40.128.580">
    <property type="entry name" value="GXWXG domain"/>
    <property type="match status" value="1"/>
</dbReference>
<evidence type="ECO:0000313" key="2">
    <source>
        <dbReference type="EMBL" id="KAK8091320.1"/>
    </source>
</evidence>
<proteinExistence type="predicted"/>
<sequence length="206" mass="22189">MPTFQHAVAAGKVTIVQAQELFDTLAGHGALSPGRVRAGSPGQVRKPGARLRPVEYRGVVTASMVYHQVPIIDHFRRVDGDTLLSETGLVADSLCRAKPAMAFARALLQAHAAEEKGRHPIILMEGALVTVGAETERFVLDLVKDEFTGKGFTVVMAGRDQAAIARGGGRYYPALIACVPSSWVSERAGIRFRMVALYPRGDLLIL</sequence>
<reference evidence="2 3" key="1">
    <citation type="submission" date="2023-01" db="EMBL/GenBank/DDBJ databases">
        <title>Analysis of 21 Apiospora genomes using comparative genomics revels a genus with tremendous synthesis potential of carbohydrate active enzymes and secondary metabolites.</title>
        <authorList>
            <person name="Sorensen T."/>
        </authorList>
    </citation>
    <scope>NUCLEOTIDE SEQUENCE [LARGE SCALE GENOMIC DNA]</scope>
    <source>
        <strain evidence="2 3">CBS 135458</strain>
    </source>
</reference>
<dbReference type="Proteomes" id="UP001480595">
    <property type="component" value="Unassembled WGS sequence"/>
</dbReference>
<gene>
    <name evidence="2" type="ORF">PG994_000825</name>
</gene>